<dbReference type="InterPro" id="IPR029058">
    <property type="entry name" value="AB_hydrolase_fold"/>
</dbReference>
<keyword evidence="1" id="KW-0472">Membrane</keyword>
<dbReference type="GO" id="GO:0052651">
    <property type="term" value="P:monoacylglycerol catabolic process"/>
    <property type="evidence" value="ECO:0007669"/>
    <property type="project" value="TreeGrafter"/>
</dbReference>
<dbReference type="WBParaSite" id="PTRK_0000384100.1">
    <property type="protein sequence ID" value="PTRK_0000384100.1"/>
    <property type="gene ID" value="PTRK_0000384100"/>
</dbReference>
<evidence type="ECO:0000259" key="2">
    <source>
        <dbReference type="Pfam" id="PF12146"/>
    </source>
</evidence>
<sequence>MERGKDKLWRNILRTTVILLFIPFIIMYLLFPILFVLFPYFMQHIFFLNFLRNPFQKFENLTAFDIESVGINFYLENDIGNKLGVWHILPKSLSEKYEGKDLLLEDFQELLKLDDYKVFLYLHGNTRDRTTPHRCSLYNVLSGSDFHVVTFDYRGYGDSEGRPTDEGLAADAITVYKYLKKYAGDRIYIWGHSMGTGVACNSMRKMSESGIPPKGVILESPFNNLRDAMINHPFSKPFKWIPYIEQLVVGNLQSSGLVMASDVHIQKIDAPILILHAEDDHIIPWQLGEKLHQSALKGGRKSHYIKFESKHQFRHKFLHRAEEIPNLVRKFVDN</sequence>
<dbReference type="PANTHER" id="PTHR12277">
    <property type="entry name" value="ALPHA/BETA HYDROLASE DOMAIN-CONTAINING PROTEIN"/>
    <property type="match status" value="1"/>
</dbReference>
<dbReference type="PANTHER" id="PTHR12277:SF194">
    <property type="entry name" value="FI04476P"/>
    <property type="match status" value="1"/>
</dbReference>
<protein>
    <submittedName>
        <fullName evidence="4">Lysophosphatidylserine lipase ABHD12</fullName>
    </submittedName>
</protein>
<dbReference type="ESTHER" id="parti-a0a0n4z950">
    <property type="family name" value="ABHD12-PHARC"/>
</dbReference>
<organism evidence="3 4">
    <name type="scientific">Parastrongyloides trichosuri</name>
    <name type="common">Possum-specific nematode worm</name>
    <dbReference type="NCBI Taxonomy" id="131310"/>
    <lineage>
        <taxon>Eukaryota</taxon>
        <taxon>Metazoa</taxon>
        <taxon>Ecdysozoa</taxon>
        <taxon>Nematoda</taxon>
        <taxon>Chromadorea</taxon>
        <taxon>Rhabditida</taxon>
        <taxon>Tylenchina</taxon>
        <taxon>Panagrolaimomorpha</taxon>
        <taxon>Strongyloidoidea</taxon>
        <taxon>Strongyloididae</taxon>
        <taxon>Parastrongyloides</taxon>
    </lineage>
</organism>
<accession>A0A0N4Z950</accession>
<dbReference type="AlphaFoldDB" id="A0A0N4Z950"/>
<evidence type="ECO:0000313" key="4">
    <source>
        <dbReference type="WBParaSite" id="PTRK_0000384100.1"/>
    </source>
</evidence>
<feature type="domain" description="Serine aminopeptidase S33" evidence="2">
    <location>
        <begin position="137"/>
        <end position="241"/>
    </location>
</feature>
<dbReference type="GO" id="GO:0004622">
    <property type="term" value="F:phosphatidylcholine lysophospholipase activity"/>
    <property type="evidence" value="ECO:0007669"/>
    <property type="project" value="TreeGrafter"/>
</dbReference>
<proteinExistence type="predicted"/>
<keyword evidence="3" id="KW-1185">Reference proteome</keyword>
<evidence type="ECO:0000256" key="1">
    <source>
        <dbReference type="SAM" id="Phobius"/>
    </source>
</evidence>
<keyword evidence="1" id="KW-1133">Transmembrane helix</keyword>
<name>A0A0N4Z950_PARTI</name>
<reference evidence="4" key="1">
    <citation type="submission" date="2017-02" db="UniProtKB">
        <authorList>
            <consortium name="WormBaseParasite"/>
        </authorList>
    </citation>
    <scope>IDENTIFICATION</scope>
</reference>
<dbReference type="Proteomes" id="UP000038045">
    <property type="component" value="Unplaced"/>
</dbReference>
<dbReference type="Gene3D" id="3.40.50.1820">
    <property type="entry name" value="alpha/beta hydrolase"/>
    <property type="match status" value="1"/>
</dbReference>
<feature type="transmembrane region" description="Helical" evidence="1">
    <location>
        <begin position="12"/>
        <end position="42"/>
    </location>
</feature>
<keyword evidence="1" id="KW-0812">Transmembrane</keyword>
<dbReference type="GO" id="GO:0047372">
    <property type="term" value="F:monoacylglycerol lipase activity"/>
    <property type="evidence" value="ECO:0007669"/>
    <property type="project" value="TreeGrafter"/>
</dbReference>
<evidence type="ECO:0000313" key="3">
    <source>
        <dbReference type="Proteomes" id="UP000038045"/>
    </source>
</evidence>
<dbReference type="SUPFAM" id="SSF53474">
    <property type="entry name" value="alpha/beta-Hydrolases"/>
    <property type="match status" value="1"/>
</dbReference>
<dbReference type="STRING" id="131310.A0A0N4Z950"/>
<dbReference type="GO" id="GO:0006660">
    <property type="term" value="P:phosphatidylserine catabolic process"/>
    <property type="evidence" value="ECO:0007669"/>
    <property type="project" value="TreeGrafter"/>
</dbReference>
<dbReference type="InterPro" id="IPR022742">
    <property type="entry name" value="Hydrolase_4"/>
</dbReference>
<dbReference type="Pfam" id="PF12146">
    <property type="entry name" value="Hydrolase_4"/>
    <property type="match status" value="1"/>
</dbReference>
<dbReference type="GO" id="GO:0005789">
    <property type="term" value="C:endoplasmic reticulum membrane"/>
    <property type="evidence" value="ECO:0007669"/>
    <property type="project" value="TreeGrafter"/>
</dbReference>